<dbReference type="Proteomes" id="UP000001307">
    <property type="component" value="Unassembled WGS sequence"/>
</dbReference>
<dbReference type="InParanoid" id="E4X5A0"/>
<keyword evidence="2" id="KW-0424">Laminin EGF-like domain</keyword>
<keyword evidence="1" id="KW-1015">Disulfide bond</keyword>
<dbReference type="PROSITE" id="PS51117">
    <property type="entry name" value="LAMININ_NTER"/>
    <property type="match status" value="1"/>
</dbReference>
<dbReference type="EMBL" id="FN653025">
    <property type="protein sequence ID" value="CBY18469.1"/>
    <property type="molecule type" value="Genomic_DNA"/>
</dbReference>
<feature type="domain" description="Laminin N-terminal" evidence="3">
    <location>
        <begin position="1"/>
        <end position="211"/>
    </location>
</feature>
<dbReference type="InterPro" id="IPR008211">
    <property type="entry name" value="Laminin_N"/>
</dbReference>
<gene>
    <name evidence="4" type="ORF">GSOID_T00002332001</name>
</gene>
<dbReference type="GO" id="GO:0009887">
    <property type="term" value="P:animal organ morphogenesis"/>
    <property type="evidence" value="ECO:0007669"/>
    <property type="project" value="TreeGrafter"/>
</dbReference>
<dbReference type="Pfam" id="PF00055">
    <property type="entry name" value="Laminin_N"/>
    <property type="match status" value="1"/>
</dbReference>
<dbReference type="GO" id="GO:0009888">
    <property type="term" value="P:tissue development"/>
    <property type="evidence" value="ECO:0007669"/>
    <property type="project" value="TreeGrafter"/>
</dbReference>
<name>E4X5A0_OIKDI</name>
<dbReference type="AlphaFoldDB" id="E4X5A0"/>
<keyword evidence="5" id="KW-1185">Reference proteome</keyword>
<sequence>MEISVPLASKREKQTRRACKGPLEIHYDYVADKKSGYSKEYQINIVLDLKRLVVLTSDIVITFTEAKPAEMVVEKSSNDGVSWSPLEFFSRNCSRINGMFENEWSAKFGNSLWKRPNCSEDTASWDAISTGRELTVHLADKIRAMKGWSLAQTCKTLFNGNASDSNDPEPAIKFFLANKIRIRLLRPGFKNQKTNWQSLHYGISNINFSGSDELNNRFP</sequence>
<dbReference type="PANTHER" id="PTHR10574">
    <property type="entry name" value="NETRIN/LAMININ-RELATED"/>
    <property type="match status" value="1"/>
</dbReference>
<dbReference type="InterPro" id="IPR050440">
    <property type="entry name" value="Laminin/Netrin_ECM"/>
</dbReference>
<dbReference type="Gene3D" id="2.60.120.260">
    <property type="entry name" value="Galactose-binding domain-like"/>
    <property type="match status" value="1"/>
</dbReference>
<evidence type="ECO:0000259" key="3">
    <source>
        <dbReference type="PROSITE" id="PS51117"/>
    </source>
</evidence>
<evidence type="ECO:0000256" key="1">
    <source>
        <dbReference type="ARBA" id="ARBA00023157"/>
    </source>
</evidence>
<reference evidence="4" key="1">
    <citation type="journal article" date="2010" name="Science">
        <title>Plasticity of animal genome architecture unmasked by rapid evolution of a pelagic tunicate.</title>
        <authorList>
            <person name="Denoeud F."/>
            <person name="Henriet S."/>
            <person name="Mungpakdee S."/>
            <person name="Aury J.M."/>
            <person name="Da Silva C."/>
            <person name="Brinkmann H."/>
            <person name="Mikhaleva J."/>
            <person name="Olsen L.C."/>
            <person name="Jubin C."/>
            <person name="Canestro C."/>
            <person name="Bouquet J.M."/>
            <person name="Danks G."/>
            <person name="Poulain J."/>
            <person name="Campsteijn C."/>
            <person name="Adamski M."/>
            <person name="Cross I."/>
            <person name="Yadetie F."/>
            <person name="Muffato M."/>
            <person name="Louis A."/>
            <person name="Butcher S."/>
            <person name="Tsagkogeorga G."/>
            <person name="Konrad A."/>
            <person name="Singh S."/>
            <person name="Jensen M.F."/>
            <person name="Cong E.H."/>
            <person name="Eikeseth-Otteraa H."/>
            <person name="Noel B."/>
            <person name="Anthouard V."/>
            <person name="Porcel B.M."/>
            <person name="Kachouri-Lafond R."/>
            <person name="Nishino A."/>
            <person name="Ugolini M."/>
            <person name="Chourrout P."/>
            <person name="Nishida H."/>
            <person name="Aasland R."/>
            <person name="Huzurbazar S."/>
            <person name="Westhof E."/>
            <person name="Delsuc F."/>
            <person name="Lehrach H."/>
            <person name="Reinhardt R."/>
            <person name="Weissenbach J."/>
            <person name="Roy S.W."/>
            <person name="Artiguenave F."/>
            <person name="Postlethwait J.H."/>
            <person name="Manak J.R."/>
            <person name="Thompson E.M."/>
            <person name="Jaillon O."/>
            <person name="Du Pasquier L."/>
            <person name="Boudinot P."/>
            <person name="Liberles D.A."/>
            <person name="Volff J.N."/>
            <person name="Philippe H."/>
            <person name="Lenhard B."/>
            <person name="Roest Crollius H."/>
            <person name="Wincker P."/>
            <person name="Chourrout D."/>
        </authorList>
    </citation>
    <scope>NUCLEOTIDE SEQUENCE [LARGE SCALE GENOMIC DNA]</scope>
</reference>
<dbReference type="PANTHER" id="PTHR10574:SF406">
    <property type="entry name" value="LAMININ SUBUNIT ALPHA 5"/>
    <property type="match status" value="1"/>
</dbReference>
<dbReference type="OrthoDB" id="9981301at2759"/>
<evidence type="ECO:0000313" key="5">
    <source>
        <dbReference type="Proteomes" id="UP000001307"/>
    </source>
</evidence>
<accession>E4X5A0</accession>
<evidence type="ECO:0000256" key="2">
    <source>
        <dbReference type="ARBA" id="ARBA00023292"/>
    </source>
</evidence>
<organism evidence="4">
    <name type="scientific">Oikopleura dioica</name>
    <name type="common">Tunicate</name>
    <dbReference type="NCBI Taxonomy" id="34765"/>
    <lineage>
        <taxon>Eukaryota</taxon>
        <taxon>Metazoa</taxon>
        <taxon>Chordata</taxon>
        <taxon>Tunicata</taxon>
        <taxon>Appendicularia</taxon>
        <taxon>Copelata</taxon>
        <taxon>Oikopleuridae</taxon>
        <taxon>Oikopleura</taxon>
    </lineage>
</organism>
<evidence type="ECO:0000313" key="4">
    <source>
        <dbReference type="EMBL" id="CBY18469.1"/>
    </source>
</evidence>
<proteinExistence type="predicted"/>
<protein>
    <recommendedName>
        <fullName evidence="3">Laminin N-terminal domain-containing protein</fullName>
    </recommendedName>
</protein>